<dbReference type="AlphaFoldDB" id="A0A7N5JY41"/>
<dbReference type="GeneTree" id="ENSGT01030000240167"/>
<proteinExistence type="predicted"/>
<keyword evidence="3" id="KW-1185">Reference proteome</keyword>
<feature type="region of interest" description="Disordered" evidence="1">
    <location>
        <begin position="1"/>
        <end position="78"/>
    </location>
</feature>
<sequence>MVLAGPAFRVAPPSQPVGHRPAGARGRAAGTGDSGPRPETGEGRPGVSATPARLLRRKKTTDYRNMAAGPKRPPRSRKQVASCMGRWACDKTLVVDYMNFYKSFRTLTYV</sequence>
<dbReference type="InParanoid" id="A0A7N5JY41"/>
<reference evidence="2 3" key="1">
    <citation type="journal article" date="2010" name="Nature">
        <title>The sequence and de novo assembly of the giant panda genome.</title>
        <authorList>
            <person name="Li R."/>
            <person name="Fan W."/>
            <person name="Tian G."/>
            <person name="Zhu H."/>
            <person name="He L."/>
            <person name="Cai J."/>
            <person name="Huang Q."/>
            <person name="Cai Q."/>
            <person name="Li B."/>
            <person name="Bai Y."/>
            <person name="Zhang Z."/>
            <person name="Zhang Y."/>
            <person name="Wang W."/>
            <person name="Li J."/>
            <person name="Wei F."/>
            <person name="Li H."/>
            <person name="Jian M."/>
            <person name="Li J."/>
            <person name="Zhang Z."/>
            <person name="Nielsen R."/>
            <person name="Li D."/>
            <person name="Gu W."/>
            <person name="Yang Z."/>
            <person name="Xuan Z."/>
            <person name="Ryder O.A."/>
            <person name="Leung F.C."/>
            <person name="Zhou Y."/>
            <person name="Cao J."/>
            <person name="Sun X."/>
            <person name="Fu Y."/>
            <person name="Fang X."/>
            <person name="Guo X."/>
            <person name="Wang B."/>
            <person name="Hou R."/>
            <person name="Shen F."/>
            <person name="Mu B."/>
            <person name="Ni P."/>
            <person name="Lin R."/>
            <person name="Qian W."/>
            <person name="Wang G."/>
            <person name="Yu C."/>
            <person name="Nie W."/>
            <person name="Wang J."/>
            <person name="Wu Z."/>
            <person name="Liang H."/>
            <person name="Min J."/>
            <person name="Wu Q."/>
            <person name="Cheng S."/>
            <person name="Ruan J."/>
            <person name="Wang M."/>
            <person name="Shi Z."/>
            <person name="Wen M."/>
            <person name="Liu B."/>
            <person name="Ren X."/>
            <person name="Zheng H."/>
            <person name="Dong D."/>
            <person name="Cook K."/>
            <person name="Shan G."/>
            <person name="Zhang H."/>
            <person name="Kosiol C."/>
            <person name="Xie X."/>
            <person name="Lu Z."/>
            <person name="Zheng H."/>
            <person name="Li Y."/>
            <person name="Steiner C.C."/>
            <person name="Lam T.T."/>
            <person name="Lin S."/>
            <person name="Zhang Q."/>
            <person name="Li G."/>
            <person name="Tian J."/>
            <person name="Gong T."/>
            <person name="Liu H."/>
            <person name="Zhang D."/>
            <person name="Fang L."/>
            <person name="Ye C."/>
            <person name="Zhang J."/>
            <person name="Hu W."/>
            <person name="Xu A."/>
            <person name="Ren Y."/>
            <person name="Zhang G."/>
            <person name="Bruford M.W."/>
            <person name="Li Q."/>
            <person name="Ma L."/>
            <person name="Guo Y."/>
            <person name="An N."/>
            <person name="Hu Y."/>
            <person name="Zheng Y."/>
            <person name="Shi Y."/>
            <person name="Li Z."/>
            <person name="Liu Q."/>
            <person name="Chen Y."/>
            <person name="Zhao J."/>
            <person name="Qu N."/>
            <person name="Zhao S."/>
            <person name="Tian F."/>
            <person name="Wang X."/>
            <person name="Wang H."/>
            <person name="Xu L."/>
            <person name="Liu X."/>
            <person name="Vinar T."/>
            <person name="Wang Y."/>
            <person name="Lam T.W."/>
            <person name="Yiu S.M."/>
            <person name="Liu S."/>
            <person name="Zhang H."/>
            <person name="Li D."/>
            <person name="Huang Y."/>
            <person name="Wang X."/>
            <person name="Yang G."/>
            <person name="Jiang Z."/>
            <person name="Wang J."/>
            <person name="Qin N."/>
            <person name="Li L."/>
            <person name="Li J."/>
            <person name="Bolund L."/>
            <person name="Kristiansen K."/>
            <person name="Wong G.K."/>
            <person name="Olson M."/>
            <person name="Zhang X."/>
            <person name="Li S."/>
            <person name="Yang H."/>
            <person name="Wang J."/>
            <person name="Wang J."/>
        </authorList>
    </citation>
    <scope>NUCLEOTIDE SEQUENCE [LARGE SCALE GENOMIC DNA]</scope>
</reference>
<evidence type="ECO:0000313" key="3">
    <source>
        <dbReference type="Proteomes" id="UP000008912"/>
    </source>
</evidence>
<evidence type="ECO:0000313" key="2">
    <source>
        <dbReference type="Ensembl" id="ENSAMEP00000031975.1"/>
    </source>
</evidence>
<accession>A0A7N5JY41</accession>
<evidence type="ECO:0000256" key="1">
    <source>
        <dbReference type="SAM" id="MobiDB-lite"/>
    </source>
</evidence>
<name>A0A7N5JY41_AILME</name>
<dbReference type="Proteomes" id="UP000008912">
    <property type="component" value="Unassembled WGS sequence"/>
</dbReference>
<feature type="compositionally biased region" description="Low complexity" evidence="1">
    <location>
        <begin position="23"/>
        <end position="38"/>
    </location>
</feature>
<organism evidence="2 3">
    <name type="scientific">Ailuropoda melanoleuca</name>
    <name type="common">Giant panda</name>
    <dbReference type="NCBI Taxonomy" id="9646"/>
    <lineage>
        <taxon>Eukaryota</taxon>
        <taxon>Metazoa</taxon>
        <taxon>Chordata</taxon>
        <taxon>Craniata</taxon>
        <taxon>Vertebrata</taxon>
        <taxon>Euteleostomi</taxon>
        <taxon>Mammalia</taxon>
        <taxon>Eutheria</taxon>
        <taxon>Laurasiatheria</taxon>
        <taxon>Carnivora</taxon>
        <taxon>Caniformia</taxon>
        <taxon>Ursidae</taxon>
        <taxon>Ailuropoda</taxon>
    </lineage>
</organism>
<reference evidence="2" key="2">
    <citation type="submission" date="2025-08" db="UniProtKB">
        <authorList>
            <consortium name="Ensembl"/>
        </authorList>
    </citation>
    <scope>IDENTIFICATION</scope>
</reference>
<reference evidence="2" key="3">
    <citation type="submission" date="2025-09" db="UniProtKB">
        <authorList>
            <consortium name="Ensembl"/>
        </authorList>
    </citation>
    <scope>IDENTIFICATION</scope>
</reference>
<protein>
    <submittedName>
        <fullName evidence="2">Uncharacterized protein</fullName>
    </submittedName>
</protein>
<dbReference type="Ensembl" id="ENSAMET00000041718.1">
    <property type="protein sequence ID" value="ENSAMEP00000031975.1"/>
    <property type="gene ID" value="ENSAMEG00000031289.1"/>
</dbReference>